<comment type="caution">
    <text evidence="2">The sequence shown here is derived from an EMBL/GenBank/DDBJ whole genome shotgun (WGS) entry which is preliminary data.</text>
</comment>
<evidence type="ECO:0000313" key="2">
    <source>
        <dbReference type="EMBL" id="OIQ69152.1"/>
    </source>
</evidence>
<feature type="region of interest" description="Disordered" evidence="1">
    <location>
        <begin position="1"/>
        <end position="52"/>
    </location>
</feature>
<dbReference type="AlphaFoldDB" id="A0A1J5PEE4"/>
<proteinExistence type="predicted"/>
<protein>
    <submittedName>
        <fullName evidence="2">Uncharacterized protein</fullName>
    </submittedName>
</protein>
<sequence>MRGSAGGVDRRGRLGDFLRPAAGVQPRQYRLRGGQRGARPRRRVPVASRVQPRQRLAGGDALAFVHQQRIDAARIVERQLHLPHVDVAVQLQRVGGALRLAPPGRGDRRDDHDGDDRQDQAFACRHGRRRSDE</sequence>
<evidence type="ECO:0000256" key="1">
    <source>
        <dbReference type="SAM" id="MobiDB-lite"/>
    </source>
</evidence>
<accession>A0A1J5PEE4</accession>
<name>A0A1J5PEE4_9ZZZZ</name>
<dbReference type="EMBL" id="MLJW01004887">
    <property type="protein sequence ID" value="OIQ69152.1"/>
    <property type="molecule type" value="Genomic_DNA"/>
</dbReference>
<organism evidence="2">
    <name type="scientific">mine drainage metagenome</name>
    <dbReference type="NCBI Taxonomy" id="410659"/>
    <lineage>
        <taxon>unclassified sequences</taxon>
        <taxon>metagenomes</taxon>
        <taxon>ecological metagenomes</taxon>
    </lineage>
</organism>
<feature type="region of interest" description="Disordered" evidence="1">
    <location>
        <begin position="98"/>
        <end position="133"/>
    </location>
</feature>
<gene>
    <name evidence="2" type="ORF">GALL_492480</name>
</gene>
<reference evidence="2" key="1">
    <citation type="submission" date="2016-10" db="EMBL/GenBank/DDBJ databases">
        <title>Sequence of Gallionella enrichment culture.</title>
        <authorList>
            <person name="Poehlein A."/>
            <person name="Muehling M."/>
            <person name="Daniel R."/>
        </authorList>
    </citation>
    <scope>NUCLEOTIDE SEQUENCE</scope>
</reference>
<feature type="compositionally biased region" description="Basic and acidic residues" evidence="1">
    <location>
        <begin position="105"/>
        <end position="119"/>
    </location>
</feature>